<feature type="compositionally biased region" description="Low complexity" evidence="1">
    <location>
        <begin position="667"/>
        <end position="689"/>
    </location>
</feature>
<feature type="region of interest" description="Disordered" evidence="1">
    <location>
        <begin position="745"/>
        <end position="787"/>
    </location>
</feature>
<organism evidence="2 3">
    <name type="scientific">Gonapodya prolifera (strain JEL478)</name>
    <name type="common">Monoblepharis prolifera</name>
    <dbReference type="NCBI Taxonomy" id="1344416"/>
    <lineage>
        <taxon>Eukaryota</taxon>
        <taxon>Fungi</taxon>
        <taxon>Fungi incertae sedis</taxon>
        <taxon>Chytridiomycota</taxon>
        <taxon>Chytridiomycota incertae sedis</taxon>
        <taxon>Monoblepharidomycetes</taxon>
        <taxon>Monoblepharidales</taxon>
        <taxon>Gonapodyaceae</taxon>
        <taxon>Gonapodya</taxon>
    </lineage>
</organism>
<feature type="region of interest" description="Disordered" evidence="1">
    <location>
        <begin position="1042"/>
        <end position="1081"/>
    </location>
</feature>
<accession>A0A139AIG7</accession>
<feature type="region of interest" description="Disordered" evidence="1">
    <location>
        <begin position="475"/>
        <end position="496"/>
    </location>
</feature>
<reference evidence="2 3" key="1">
    <citation type="journal article" date="2015" name="Genome Biol. Evol.">
        <title>Phylogenomic analyses indicate that early fungi evolved digesting cell walls of algal ancestors of land plants.</title>
        <authorList>
            <person name="Chang Y."/>
            <person name="Wang S."/>
            <person name="Sekimoto S."/>
            <person name="Aerts A.L."/>
            <person name="Choi C."/>
            <person name="Clum A."/>
            <person name="LaButti K.M."/>
            <person name="Lindquist E.A."/>
            <person name="Yee Ngan C."/>
            <person name="Ohm R.A."/>
            <person name="Salamov A.A."/>
            <person name="Grigoriev I.V."/>
            <person name="Spatafora J.W."/>
            <person name="Berbee M.L."/>
        </authorList>
    </citation>
    <scope>NUCLEOTIDE SEQUENCE [LARGE SCALE GENOMIC DNA]</scope>
    <source>
        <strain evidence="2 3">JEL478</strain>
    </source>
</reference>
<feature type="region of interest" description="Disordered" evidence="1">
    <location>
        <begin position="622"/>
        <end position="694"/>
    </location>
</feature>
<evidence type="ECO:0008006" key="4">
    <source>
        <dbReference type="Google" id="ProtNLM"/>
    </source>
</evidence>
<evidence type="ECO:0000256" key="1">
    <source>
        <dbReference type="SAM" id="MobiDB-lite"/>
    </source>
</evidence>
<dbReference type="Proteomes" id="UP000070544">
    <property type="component" value="Unassembled WGS sequence"/>
</dbReference>
<dbReference type="AlphaFoldDB" id="A0A139AIG7"/>
<feature type="region of interest" description="Disordered" evidence="1">
    <location>
        <begin position="935"/>
        <end position="955"/>
    </location>
</feature>
<feature type="compositionally biased region" description="Basic and acidic residues" evidence="1">
    <location>
        <begin position="761"/>
        <end position="778"/>
    </location>
</feature>
<evidence type="ECO:0000313" key="3">
    <source>
        <dbReference type="Proteomes" id="UP000070544"/>
    </source>
</evidence>
<feature type="region of interest" description="Disordered" evidence="1">
    <location>
        <begin position="403"/>
        <end position="427"/>
    </location>
</feature>
<feature type="region of interest" description="Disordered" evidence="1">
    <location>
        <begin position="227"/>
        <end position="374"/>
    </location>
</feature>
<feature type="compositionally biased region" description="Polar residues" evidence="1">
    <location>
        <begin position="82"/>
        <end position="95"/>
    </location>
</feature>
<sequence>MATGRGTGTGTGKGTGRGRGGRIGRGGGPVATIPEAPEDPTEPDFLSSIFNIYRPEALVSDVSTAVSPRRASSPPMRSAPSLTPTRIGSLGRSTPATLVLNAPRYDPRLGPVRMYDETGSKMGRKRKPFVNVETVGKGGNRVMVAVRRSMIFASFEDRGREQRGNVFAEQRKSTNAGNIDVEGPESDDQFIIVDSSAVDSDSSSDAETEISDDVIDMQLDVPERRHITTKNSLSNAQRPVVSEYPVTSRPRSIEVSNAGDRDPAAAVEPQADLAYEEDDIASTPVDPTGPGLPNKPLAVEKLSEESTLTDGRGHNPGTTSGEEPRLEDAASEHSLWSENEQETHPGNAGPSMIADIAKSGELETPLGSSQPSNLRTSLHGFSSAIASAAAGLKRGFLSEINAIQPTSTSTEEDWISGSEGYRSPERAADVGLPLAAAASEGRGLVQSPLPSGTLLEREPMSTNEVMDVTSLGSEYSKSAEQRNANTNNDLTGNGEPKRFYTQAPSGLTPHNESGVGTSVERQVPLPSVLQPSLYSHGPLSAQPKEVHVTFEESQDDDVDVLGVSDDERWANPVNLNETTEPTWKRSIRGAAPGVTPPANRSDKVRRSLPLVPLEINTSISTSIPVKDVNPRRSHMSDSRGSPSSPSSQPPVPGKRALSVTTRHSRRSSTSSSVVTGRSSGKSKPSPSLSVHGGGRSQALLRAATESAINVEIVDADDDIDELAMDYKTTGSWVSILRPLEAPRKRPISTESILSQPLPKRPRIENRRETRSLDDHRSEASSGYEQDLPLQSSISRAVLEEETLTAMALNREDSNVNTHVTSSGYVAEFFEEIYEETILDGGSSLGKTSERPQSHLQCMSGPLNVKRIGSRKPFNRSSVYAGDSTSHPHLYSGERIVITEADGRHPTRAVAKRRRSNVKSWLARALFYAPRLASSLSTPGARSTRQSQGDPTAPTDSWKLRVHYEGFSEKHDEWVDVGDPDGMDVRRFRTWTLEKDIVRMGPLGAEDWESAPEDFETFIRQSVPIKYQKSALSGVPVVLSEPLRSFASNDRRRSSSEDSTTDESSIVGTDDSSSLTSESESD</sequence>
<evidence type="ECO:0000313" key="2">
    <source>
        <dbReference type="EMBL" id="KXS16580.1"/>
    </source>
</evidence>
<feature type="region of interest" description="Disordered" evidence="1">
    <location>
        <begin position="439"/>
        <end position="463"/>
    </location>
</feature>
<name>A0A139AIG7_GONPJ</name>
<feature type="compositionally biased region" description="Basic and acidic residues" evidence="1">
    <location>
        <begin position="322"/>
        <end position="331"/>
    </location>
</feature>
<feature type="compositionally biased region" description="Gly residues" evidence="1">
    <location>
        <begin position="1"/>
        <end position="29"/>
    </location>
</feature>
<protein>
    <recommendedName>
        <fullName evidence="4">Chromo domain-containing protein</fullName>
    </recommendedName>
</protein>
<dbReference type="EMBL" id="KQ965751">
    <property type="protein sequence ID" value="KXS16580.1"/>
    <property type="molecule type" value="Genomic_DNA"/>
</dbReference>
<feature type="region of interest" description="Disordered" evidence="1">
    <location>
        <begin position="1"/>
        <end position="47"/>
    </location>
</feature>
<gene>
    <name evidence="2" type="ORF">M427DRAFT_31006</name>
</gene>
<feature type="compositionally biased region" description="Low complexity" evidence="1">
    <location>
        <begin position="64"/>
        <end position="81"/>
    </location>
</feature>
<keyword evidence="3" id="KW-1185">Reference proteome</keyword>
<feature type="compositionally biased region" description="Polar residues" evidence="1">
    <location>
        <begin position="935"/>
        <end position="949"/>
    </location>
</feature>
<proteinExistence type="predicted"/>
<feature type="region of interest" description="Disordered" evidence="1">
    <location>
        <begin position="64"/>
        <end position="95"/>
    </location>
</feature>
<feature type="compositionally biased region" description="Low complexity" evidence="1">
    <location>
        <begin position="1061"/>
        <end position="1081"/>
    </location>
</feature>
<feature type="compositionally biased region" description="Basic and acidic residues" evidence="1">
    <location>
        <begin position="628"/>
        <end position="637"/>
    </location>
</feature>
<feature type="region of interest" description="Disordered" evidence="1">
    <location>
        <begin position="563"/>
        <end position="605"/>
    </location>
</feature>
<feature type="compositionally biased region" description="Polar residues" evidence="1">
    <location>
        <begin position="475"/>
        <end position="491"/>
    </location>
</feature>